<keyword evidence="3" id="KW-1185">Reference proteome</keyword>
<evidence type="ECO:0000313" key="3">
    <source>
        <dbReference type="Proteomes" id="UP000003107"/>
    </source>
</evidence>
<keyword evidence="1" id="KW-0472">Membrane</keyword>
<dbReference type="Proteomes" id="UP000003107">
    <property type="component" value="Unassembled WGS sequence"/>
</dbReference>
<comment type="caution">
    <text evidence="2">The sequence shown here is derived from an EMBL/GenBank/DDBJ whole genome shotgun (WGS) entry which is preliminary data.</text>
</comment>
<keyword evidence="1" id="KW-0812">Transmembrane</keyword>
<keyword evidence="1" id="KW-1133">Transmembrane helix</keyword>
<feature type="transmembrane region" description="Helical" evidence="1">
    <location>
        <begin position="6"/>
        <end position="26"/>
    </location>
</feature>
<organism evidence="2 3">
    <name type="scientific">Campylobacter showae RM3277</name>
    <dbReference type="NCBI Taxonomy" id="553219"/>
    <lineage>
        <taxon>Bacteria</taxon>
        <taxon>Pseudomonadati</taxon>
        <taxon>Campylobacterota</taxon>
        <taxon>Epsilonproteobacteria</taxon>
        <taxon>Campylobacterales</taxon>
        <taxon>Campylobacteraceae</taxon>
        <taxon>Campylobacter</taxon>
    </lineage>
</organism>
<name>C6RJ67_9BACT</name>
<proteinExistence type="predicted"/>
<dbReference type="EMBL" id="ACVQ01000033">
    <property type="protein sequence ID" value="EET78648.1"/>
    <property type="molecule type" value="Genomic_DNA"/>
</dbReference>
<accession>C6RJ67</accession>
<evidence type="ECO:0000256" key="1">
    <source>
        <dbReference type="SAM" id="Phobius"/>
    </source>
</evidence>
<sequence length="44" mass="5337">MDFVDLHDFSFVNLLFFFTFILRQIYEMIAKKYLNLDAFGLLNL</sequence>
<protein>
    <submittedName>
        <fullName evidence="2">Uncharacterized protein</fullName>
    </submittedName>
</protein>
<dbReference type="STRING" id="553219.CAMSH0001_0169"/>
<evidence type="ECO:0000313" key="2">
    <source>
        <dbReference type="EMBL" id="EET78648.1"/>
    </source>
</evidence>
<reference evidence="2 3" key="1">
    <citation type="submission" date="2009-07" db="EMBL/GenBank/DDBJ databases">
        <authorList>
            <person name="Madupu R."/>
            <person name="Sebastian Y."/>
            <person name="Durkin A.S."/>
            <person name="Torralba M."/>
            <person name="Methe B."/>
            <person name="Sutton G.G."/>
            <person name="Strausberg R.L."/>
            <person name="Nelson K.E."/>
        </authorList>
    </citation>
    <scope>NUCLEOTIDE SEQUENCE [LARGE SCALE GENOMIC DNA]</scope>
    <source>
        <strain evidence="2 3">RM3277</strain>
    </source>
</reference>
<dbReference type="AlphaFoldDB" id="C6RJ67"/>
<gene>
    <name evidence="2" type="ORF">CAMSH0001_0169</name>
</gene>